<feature type="transmembrane region" description="Helical" evidence="6">
    <location>
        <begin position="21"/>
        <end position="40"/>
    </location>
</feature>
<dbReference type="Pfam" id="PF12698">
    <property type="entry name" value="ABC2_membrane_3"/>
    <property type="match status" value="1"/>
</dbReference>
<feature type="transmembrane region" description="Helical" evidence="6">
    <location>
        <begin position="356"/>
        <end position="378"/>
    </location>
</feature>
<dbReference type="Proteomes" id="UP001500622">
    <property type="component" value="Unassembled WGS sequence"/>
</dbReference>
<accession>A0ABP8LMG3</accession>
<keyword evidence="4 6" id="KW-1133">Transmembrane helix</keyword>
<dbReference type="EMBL" id="BAABGN010000013">
    <property type="protein sequence ID" value="GAA4432241.1"/>
    <property type="molecule type" value="Genomic_DNA"/>
</dbReference>
<evidence type="ECO:0000256" key="3">
    <source>
        <dbReference type="ARBA" id="ARBA00022692"/>
    </source>
</evidence>
<feature type="domain" description="ABC-2 type transporter transmembrane" evidence="7">
    <location>
        <begin position="19"/>
        <end position="378"/>
    </location>
</feature>
<keyword evidence="9" id="KW-1185">Reference proteome</keyword>
<keyword evidence="2" id="KW-1003">Cell membrane</keyword>
<keyword evidence="5 6" id="KW-0472">Membrane</keyword>
<evidence type="ECO:0000313" key="9">
    <source>
        <dbReference type="Proteomes" id="UP001500622"/>
    </source>
</evidence>
<comment type="subcellular location">
    <subcellularLocation>
        <location evidence="1">Cell membrane</location>
        <topology evidence="1">Multi-pass membrane protein</topology>
    </subcellularLocation>
</comment>
<evidence type="ECO:0000256" key="2">
    <source>
        <dbReference type="ARBA" id="ARBA00022475"/>
    </source>
</evidence>
<feature type="transmembrane region" description="Helical" evidence="6">
    <location>
        <begin position="311"/>
        <end position="336"/>
    </location>
</feature>
<dbReference type="PANTHER" id="PTHR30294:SF38">
    <property type="entry name" value="TRANSPORT PERMEASE PROTEIN"/>
    <property type="match status" value="1"/>
</dbReference>
<keyword evidence="3 6" id="KW-0812">Transmembrane</keyword>
<name>A0ABP8LMG3_9MICO</name>
<dbReference type="InterPro" id="IPR013525">
    <property type="entry name" value="ABC2_TM"/>
</dbReference>
<evidence type="ECO:0000256" key="4">
    <source>
        <dbReference type="ARBA" id="ARBA00022989"/>
    </source>
</evidence>
<gene>
    <name evidence="8" type="ORF">GCM10023169_37790</name>
</gene>
<evidence type="ECO:0000313" key="8">
    <source>
        <dbReference type="EMBL" id="GAA4432241.1"/>
    </source>
</evidence>
<protein>
    <recommendedName>
        <fullName evidence="7">ABC-2 type transporter transmembrane domain-containing protein</fullName>
    </recommendedName>
</protein>
<evidence type="ECO:0000256" key="6">
    <source>
        <dbReference type="SAM" id="Phobius"/>
    </source>
</evidence>
<dbReference type="InterPro" id="IPR051449">
    <property type="entry name" value="ABC-2_transporter_component"/>
</dbReference>
<evidence type="ECO:0000259" key="7">
    <source>
        <dbReference type="Pfam" id="PF12698"/>
    </source>
</evidence>
<reference evidence="9" key="1">
    <citation type="journal article" date="2019" name="Int. J. Syst. Evol. Microbiol.">
        <title>The Global Catalogue of Microorganisms (GCM) 10K type strain sequencing project: providing services to taxonomists for standard genome sequencing and annotation.</title>
        <authorList>
            <consortium name="The Broad Institute Genomics Platform"/>
            <consortium name="The Broad Institute Genome Sequencing Center for Infectious Disease"/>
            <person name="Wu L."/>
            <person name="Ma J."/>
        </authorList>
    </citation>
    <scope>NUCLEOTIDE SEQUENCE [LARGE SCALE GENOMIC DNA]</scope>
    <source>
        <strain evidence="9">JCM 17810</strain>
    </source>
</reference>
<feature type="transmembrane region" description="Helical" evidence="6">
    <location>
        <begin position="196"/>
        <end position="219"/>
    </location>
</feature>
<dbReference type="PANTHER" id="PTHR30294">
    <property type="entry name" value="MEMBRANE COMPONENT OF ABC TRANSPORTER YHHJ-RELATED"/>
    <property type="match status" value="1"/>
</dbReference>
<evidence type="ECO:0000256" key="5">
    <source>
        <dbReference type="ARBA" id="ARBA00023136"/>
    </source>
</evidence>
<sequence length="388" mass="39368">MRNLWTLTASDLRQRIRDKSVLIFGLVVPLALISVLNLVFGGMDDVDLGETTVAASAPADDPLAGALLQTLGQIQGMEVTIEKVGSDQARAMVADGEAQLAILVPEDFELAVTSGDDLVVEMVEGDDASVEVDVLRSVTEAVLDQYRAGTVASTAGDQLGLPPAELQRIAHQVAAASTSITLTQGEASDEQLDTGAALVAGQAGLFLLFTVGFGVLGMLTERKQGTLARLRAAPLRPGLIVVSKALVSFILGVAATTVLLTVGSLLFGAEFGSPLVVGVLVVCVVAAATSLMFVIVKVARTEEQANIAQSILAVGLGAAGGSFFPITASGALGTVLDLNPIAAFTRGLGISGGGGGIADIGAPVAIMLGFAVVCLAASRLVPDRGGAL</sequence>
<evidence type="ECO:0000256" key="1">
    <source>
        <dbReference type="ARBA" id="ARBA00004651"/>
    </source>
</evidence>
<dbReference type="RefSeq" id="WP_345218430.1">
    <property type="nucleotide sequence ID" value="NZ_BAABGN010000013.1"/>
</dbReference>
<organism evidence="8 9">
    <name type="scientific">Georgenia halophila</name>
    <dbReference type="NCBI Taxonomy" id="620889"/>
    <lineage>
        <taxon>Bacteria</taxon>
        <taxon>Bacillati</taxon>
        <taxon>Actinomycetota</taxon>
        <taxon>Actinomycetes</taxon>
        <taxon>Micrococcales</taxon>
        <taxon>Bogoriellaceae</taxon>
        <taxon>Georgenia</taxon>
    </lineage>
</organism>
<comment type="caution">
    <text evidence="8">The sequence shown here is derived from an EMBL/GenBank/DDBJ whole genome shotgun (WGS) entry which is preliminary data.</text>
</comment>
<feature type="transmembrane region" description="Helical" evidence="6">
    <location>
        <begin position="239"/>
        <end position="269"/>
    </location>
</feature>
<proteinExistence type="predicted"/>
<feature type="transmembrane region" description="Helical" evidence="6">
    <location>
        <begin position="275"/>
        <end position="299"/>
    </location>
</feature>